<dbReference type="Pfam" id="PF10098">
    <property type="entry name" value="DUF2336"/>
    <property type="match status" value="1"/>
</dbReference>
<name>A0ABV6AL86_9HYPH</name>
<proteinExistence type="predicted"/>
<reference evidence="2 3" key="1">
    <citation type="submission" date="2024-09" db="EMBL/GenBank/DDBJ databases">
        <authorList>
            <person name="Sun Q."/>
            <person name="Mori K."/>
        </authorList>
    </citation>
    <scope>NUCLEOTIDE SEQUENCE [LARGE SCALE GENOMIC DNA]</scope>
    <source>
        <strain evidence="2 3">TBRC 4938</strain>
    </source>
</reference>
<dbReference type="InterPro" id="IPR019285">
    <property type="entry name" value="DUF2336"/>
</dbReference>
<sequence length="363" mass="40278">MTNEFRDLERPPAMRKKDVVLMATVTSFESLPYPSRSELRQFAELFAPLFSASSEEARREAVAALSQCRTVPPAVAFFIASQPITVAAPFLISSTCLSDDALITIARTQGEPHARAIVRREALSPTVIDALVGLRFDRTTRRGAEEDAEAAVPGETALNAPLPDDTRPDEAAPDLADDIGRLDREELLRQRIKALAGHIDRPAGDRLGLRNLSPLQEALLVRFARDREMGLFATVLADALSASFWLSERIMLDISGQQLATTLRGLAMEEEDAVFILKRLYDHLSAGQGGVSRAQVLWEALDEDECGRRVEAWRRADRYTYAEPQQQPVASNDRDAGDYEAEPRLIRTTASARRPLHGLYRAR</sequence>
<dbReference type="EMBL" id="JBHMAA010000024">
    <property type="protein sequence ID" value="MFB9951381.1"/>
    <property type="molecule type" value="Genomic_DNA"/>
</dbReference>
<dbReference type="RefSeq" id="WP_377264190.1">
    <property type="nucleotide sequence ID" value="NZ_JBHMAA010000024.1"/>
</dbReference>
<evidence type="ECO:0000313" key="2">
    <source>
        <dbReference type="EMBL" id="MFB9951381.1"/>
    </source>
</evidence>
<protein>
    <submittedName>
        <fullName evidence="2">DUF2336 domain-containing protein</fullName>
    </submittedName>
</protein>
<feature type="compositionally biased region" description="Basic and acidic residues" evidence="1">
    <location>
        <begin position="332"/>
        <end position="343"/>
    </location>
</feature>
<organism evidence="2 3">
    <name type="scientific">Rhizobium puerariae</name>
    <dbReference type="NCBI Taxonomy" id="1585791"/>
    <lineage>
        <taxon>Bacteria</taxon>
        <taxon>Pseudomonadati</taxon>
        <taxon>Pseudomonadota</taxon>
        <taxon>Alphaproteobacteria</taxon>
        <taxon>Hyphomicrobiales</taxon>
        <taxon>Rhizobiaceae</taxon>
        <taxon>Rhizobium/Agrobacterium group</taxon>
        <taxon>Rhizobium</taxon>
    </lineage>
</organism>
<dbReference type="Proteomes" id="UP001589692">
    <property type="component" value="Unassembled WGS sequence"/>
</dbReference>
<feature type="region of interest" description="Disordered" evidence="1">
    <location>
        <begin position="143"/>
        <end position="170"/>
    </location>
</feature>
<evidence type="ECO:0000256" key="1">
    <source>
        <dbReference type="SAM" id="MobiDB-lite"/>
    </source>
</evidence>
<evidence type="ECO:0000313" key="3">
    <source>
        <dbReference type="Proteomes" id="UP001589692"/>
    </source>
</evidence>
<accession>A0ABV6AL86</accession>
<keyword evidence="3" id="KW-1185">Reference proteome</keyword>
<feature type="region of interest" description="Disordered" evidence="1">
    <location>
        <begin position="324"/>
        <end position="343"/>
    </location>
</feature>
<comment type="caution">
    <text evidence="2">The sequence shown here is derived from an EMBL/GenBank/DDBJ whole genome shotgun (WGS) entry which is preliminary data.</text>
</comment>
<gene>
    <name evidence="2" type="ORF">ACFFP0_21240</name>
</gene>